<keyword evidence="1" id="KW-0472">Membrane</keyword>
<evidence type="ECO:0000313" key="3">
    <source>
        <dbReference type="Proteomes" id="UP000226525"/>
    </source>
</evidence>
<dbReference type="AlphaFoldDB" id="A0A2D6YNA4"/>
<comment type="caution">
    <text evidence="2">The sequence shown here is derived from an EMBL/GenBank/DDBJ whole genome shotgun (WGS) entry which is preliminary data.</text>
</comment>
<organism evidence="2 3">
    <name type="scientific">SAR324 cluster bacterium</name>
    <dbReference type="NCBI Taxonomy" id="2024889"/>
    <lineage>
        <taxon>Bacteria</taxon>
        <taxon>Deltaproteobacteria</taxon>
        <taxon>SAR324 cluster</taxon>
    </lineage>
</organism>
<reference evidence="3" key="1">
    <citation type="submission" date="2017-09" db="EMBL/GenBank/DDBJ databases">
        <title>The Reconstruction of 2,631 Draft Metagenome-Assembled Genomes from the Global Oceans.</title>
        <authorList>
            <person name="Tully B.J."/>
            <person name="Graham E.D."/>
            <person name="Heidelberg J.F."/>
        </authorList>
    </citation>
    <scope>NUCLEOTIDE SEQUENCE [LARGE SCALE GENOMIC DNA]</scope>
</reference>
<feature type="transmembrane region" description="Helical" evidence="1">
    <location>
        <begin position="7"/>
        <end position="32"/>
    </location>
</feature>
<name>A0A2D6YNA4_9DELT</name>
<accession>A0A2D6YNA4</accession>
<evidence type="ECO:0000256" key="1">
    <source>
        <dbReference type="SAM" id="Phobius"/>
    </source>
</evidence>
<dbReference type="EMBL" id="NZEX01000179">
    <property type="protein sequence ID" value="MAH64667.1"/>
    <property type="molecule type" value="Genomic_DNA"/>
</dbReference>
<proteinExistence type="predicted"/>
<keyword evidence="1" id="KW-0812">Transmembrane</keyword>
<keyword evidence="1" id="KW-1133">Transmembrane helix</keyword>
<dbReference type="Proteomes" id="UP000226525">
    <property type="component" value="Unassembled WGS sequence"/>
</dbReference>
<gene>
    <name evidence="2" type="ORF">CMN54_14740</name>
</gene>
<sequence length="91" mass="9971">MTVNENILLWWVALGLGVVVILVATILLMIIINNARTIHQAVSKIWDTGQRVANNTIHVPILGQSISHLNRTLAHAVGCIELTKPRTGESK</sequence>
<evidence type="ECO:0000313" key="2">
    <source>
        <dbReference type="EMBL" id="MAH64667.1"/>
    </source>
</evidence>
<protein>
    <submittedName>
        <fullName evidence="2">Uncharacterized protein</fullName>
    </submittedName>
</protein>